<keyword evidence="2" id="KW-1185">Reference proteome</keyword>
<dbReference type="AlphaFoldDB" id="K6Z710"/>
<dbReference type="Proteomes" id="UP000006322">
    <property type="component" value="Unassembled WGS sequence"/>
</dbReference>
<name>K6Z710_9ALTE</name>
<sequence>MANRIALNAYGLSPLTPSDEFGGISKALTPFLTNVIVHQFYHHR</sequence>
<accession>K6Z710</accession>
<protein>
    <submittedName>
        <fullName evidence="1">Uncharacterized protein</fullName>
    </submittedName>
</protein>
<dbReference type="EMBL" id="BAER01000024">
    <property type="protein sequence ID" value="GAC31976.1"/>
    <property type="molecule type" value="Genomic_DNA"/>
</dbReference>
<proteinExistence type="predicted"/>
<evidence type="ECO:0000313" key="1">
    <source>
        <dbReference type="EMBL" id="GAC31976.1"/>
    </source>
</evidence>
<reference evidence="2" key="1">
    <citation type="journal article" date="2014" name="Environ. Microbiol.">
        <title>Comparative genomics of the marine bacterial genus Glaciecola reveals the high degree of genomic diversity and genomic characteristic for cold adaptation.</title>
        <authorList>
            <person name="Qin Q.L."/>
            <person name="Xie B.B."/>
            <person name="Yu Y."/>
            <person name="Shu Y.L."/>
            <person name="Rong J.C."/>
            <person name="Zhang Y.J."/>
            <person name="Zhao D.L."/>
            <person name="Chen X.L."/>
            <person name="Zhang X.Y."/>
            <person name="Chen B."/>
            <person name="Zhou B.C."/>
            <person name="Zhang Y.Z."/>
        </authorList>
    </citation>
    <scope>NUCLEOTIDE SEQUENCE [LARGE SCALE GENOMIC DNA]</scope>
    <source>
        <strain evidence="2">LMG 21857</strain>
    </source>
</reference>
<comment type="caution">
    <text evidence="1">The sequence shown here is derived from an EMBL/GenBank/DDBJ whole genome shotgun (WGS) entry which is preliminary data.</text>
</comment>
<gene>
    <name evidence="1" type="ORF">GPLA_1060</name>
</gene>
<organism evidence="1 2">
    <name type="scientific">Paraglaciecola polaris LMG 21857</name>
    <dbReference type="NCBI Taxonomy" id="1129793"/>
    <lineage>
        <taxon>Bacteria</taxon>
        <taxon>Pseudomonadati</taxon>
        <taxon>Pseudomonadota</taxon>
        <taxon>Gammaproteobacteria</taxon>
        <taxon>Alteromonadales</taxon>
        <taxon>Alteromonadaceae</taxon>
        <taxon>Paraglaciecola</taxon>
    </lineage>
</organism>
<evidence type="ECO:0000313" key="2">
    <source>
        <dbReference type="Proteomes" id="UP000006322"/>
    </source>
</evidence>